<evidence type="ECO:0000313" key="1">
    <source>
        <dbReference type="EMBL" id="QLI82522.1"/>
    </source>
</evidence>
<organism evidence="1 2">
    <name type="scientific">Chitinibacter fontanus</name>
    <dbReference type="NCBI Taxonomy" id="1737446"/>
    <lineage>
        <taxon>Bacteria</taxon>
        <taxon>Pseudomonadati</taxon>
        <taxon>Pseudomonadota</taxon>
        <taxon>Betaproteobacteria</taxon>
        <taxon>Neisseriales</taxon>
        <taxon>Chitinibacteraceae</taxon>
        <taxon>Chitinibacter</taxon>
    </lineage>
</organism>
<dbReference type="RefSeq" id="WP_180306600.1">
    <property type="nucleotide sequence ID" value="NZ_CP058952.1"/>
</dbReference>
<name>A0A7D5Z9C3_9NEIS</name>
<accession>A0A7D5Z9C3</accession>
<keyword evidence="2" id="KW-1185">Reference proteome</keyword>
<dbReference type="EMBL" id="CP058952">
    <property type="protein sequence ID" value="QLI82522.1"/>
    <property type="molecule type" value="Genomic_DNA"/>
</dbReference>
<proteinExistence type="predicted"/>
<evidence type="ECO:0000313" key="2">
    <source>
        <dbReference type="Proteomes" id="UP000510822"/>
    </source>
</evidence>
<gene>
    <name evidence="1" type="ORF">HZU75_13855</name>
</gene>
<dbReference type="AlphaFoldDB" id="A0A7D5Z9C3"/>
<dbReference type="KEGG" id="cfon:HZU75_13855"/>
<dbReference type="Proteomes" id="UP000510822">
    <property type="component" value="Chromosome"/>
</dbReference>
<reference evidence="1 2" key="1">
    <citation type="journal article" date="2016" name="Int. J. Syst. Evol. Microbiol.">
        <title>Chitinibacter fontanus sp. nov., isolated from a spring.</title>
        <authorList>
            <person name="Sheu S.Y."/>
            <person name="Li Y.S."/>
            <person name="Young C.C."/>
            <person name="Chen W.M."/>
        </authorList>
    </citation>
    <scope>NUCLEOTIDE SEQUENCE [LARGE SCALE GENOMIC DNA]</scope>
    <source>
        <strain evidence="1 2">STM-7</strain>
    </source>
</reference>
<protein>
    <submittedName>
        <fullName evidence="1">Uncharacterized protein</fullName>
    </submittedName>
</protein>
<sequence length="58" mass="6611">MARRRRQENRHGDELIIPSNAIITTKARQKPRILITTSRYWAGRQLLSGLLPDTAVGL</sequence>